<organism evidence="1 2">
    <name type="scientific">Cardamine amara subsp. amara</name>
    <dbReference type="NCBI Taxonomy" id="228776"/>
    <lineage>
        <taxon>Eukaryota</taxon>
        <taxon>Viridiplantae</taxon>
        <taxon>Streptophyta</taxon>
        <taxon>Embryophyta</taxon>
        <taxon>Tracheophyta</taxon>
        <taxon>Spermatophyta</taxon>
        <taxon>Magnoliopsida</taxon>
        <taxon>eudicotyledons</taxon>
        <taxon>Gunneridae</taxon>
        <taxon>Pentapetalae</taxon>
        <taxon>rosids</taxon>
        <taxon>malvids</taxon>
        <taxon>Brassicales</taxon>
        <taxon>Brassicaceae</taxon>
        <taxon>Cardamineae</taxon>
        <taxon>Cardamine</taxon>
    </lineage>
</organism>
<gene>
    <name evidence="1" type="ORF">V5N11_011891</name>
</gene>
<dbReference type="AlphaFoldDB" id="A0ABD1ABI0"/>
<dbReference type="EMBL" id="JBANAX010000547">
    <property type="protein sequence ID" value="KAL1204049.1"/>
    <property type="molecule type" value="Genomic_DNA"/>
</dbReference>
<name>A0ABD1ABI0_CARAN</name>
<dbReference type="Gene3D" id="1.20.1280.50">
    <property type="match status" value="1"/>
</dbReference>
<reference evidence="1 2" key="1">
    <citation type="submission" date="2024-04" db="EMBL/GenBank/DDBJ databases">
        <title>Genome assembly C_amara_ONT_v2.</title>
        <authorList>
            <person name="Yant L."/>
            <person name="Moore C."/>
            <person name="Slenker M."/>
        </authorList>
    </citation>
    <scope>NUCLEOTIDE SEQUENCE [LARGE SCALE GENOMIC DNA]</scope>
    <source>
        <tissue evidence="1">Leaf</tissue>
    </source>
</reference>
<dbReference type="PANTHER" id="PTHR38926">
    <property type="entry name" value="F-BOX DOMAIN CONTAINING PROTEIN, EXPRESSED"/>
    <property type="match status" value="1"/>
</dbReference>
<proteinExistence type="predicted"/>
<dbReference type="Gene3D" id="3.80.10.10">
    <property type="entry name" value="Ribonuclease Inhibitor"/>
    <property type="match status" value="1"/>
</dbReference>
<dbReference type="InterPro" id="IPR036047">
    <property type="entry name" value="F-box-like_dom_sf"/>
</dbReference>
<keyword evidence="2" id="KW-1185">Reference proteome</keyword>
<comment type="caution">
    <text evidence="1">The sequence shown here is derived from an EMBL/GenBank/DDBJ whole genome shotgun (WGS) entry which is preliminary data.</text>
</comment>
<dbReference type="SUPFAM" id="SSF81383">
    <property type="entry name" value="F-box domain"/>
    <property type="match status" value="1"/>
</dbReference>
<evidence type="ECO:0000313" key="1">
    <source>
        <dbReference type="EMBL" id="KAL1204049.1"/>
    </source>
</evidence>
<dbReference type="SUPFAM" id="SSF52047">
    <property type="entry name" value="RNI-like"/>
    <property type="match status" value="1"/>
</dbReference>
<protein>
    <submittedName>
        <fullName evidence="1">F-box protein</fullName>
    </submittedName>
</protein>
<accession>A0ABD1ABI0</accession>
<evidence type="ECO:0000313" key="2">
    <source>
        <dbReference type="Proteomes" id="UP001558713"/>
    </source>
</evidence>
<dbReference type="PANTHER" id="PTHR38926:SF58">
    <property type="entry name" value="F-BOX DOMAIN-CONTAINING PROTEIN"/>
    <property type="match status" value="1"/>
</dbReference>
<sequence length="338" mass="39390">MEKPEQVPKWENLSRDILGIIFGKLEMMDVTMGASRVCTSWFLAAQNGTLWNTVNLVVSHEHSFFYNPRVNNTKELVVGIRMSERHYTINITCMYLLPYAPHYRQIKQGQNNLGNLLIEITKLSCTAPRNLFFNFYSYIQDKELVLAAERMPNVEKLVLPMWSSLSENSFRFAFSQWKNLRTLVIVKNPLNTGTLELQAVGENCTNLTNLKFVGLLDEHLADQIVLHLQVLKRLSLRCSFLYEQGLSRLVNGLKNLEILNLSHSLVVSLFPHLHFRMVNKIEDTLSMVSQKIHKLITCPRFFDCGICADWLHSAWSCWKICKYFELFWQKDEIEEFNF</sequence>
<dbReference type="InterPro" id="IPR032675">
    <property type="entry name" value="LRR_dom_sf"/>
</dbReference>
<dbReference type="Proteomes" id="UP001558713">
    <property type="component" value="Unassembled WGS sequence"/>
</dbReference>